<dbReference type="Gene3D" id="2.40.128.110">
    <property type="entry name" value="Lipid/polyisoprenoid-binding, YceI-like"/>
    <property type="match status" value="1"/>
</dbReference>
<dbReference type="InterPro" id="IPR036761">
    <property type="entry name" value="TTHA0802/YceI-like_sf"/>
</dbReference>
<dbReference type="Proteomes" id="UP001595904">
    <property type="component" value="Unassembled WGS sequence"/>
</dbReference>
<proteinExistence type="predicted"/>
<name>A0ABV8STB8_9GAMM</name>
<dbReference type="PANTHER" id="PTHR34406">
    <property type="entry name" value="PROTEIN YCEI"/>
    <property type="match status" value="1"/>
</dbReference>
<evidence type="ECO:0000313" key="3">
    <source>
        <dbReference type="Proteomes" id="UP001595904"/>
    </source>
</evidence>
<gene>
    <name evidence="2" type="ORF">ACFPN2_16100</name>
</gene>
<reference evidence="3" key="1">
    <citation type="journal article" date="2019" name="Int. J. Syst. Evol. Microbiol.">
        <title>The Global Catalogue of Microorganisms (GCM) 10K type strain sequencing project: providing services to taxonomists for standard genome sequencing and annotation.</title>
        <authorList>
            <consortium name="The Broad Institute Genomics Platform"/>
            <consortium name="The Broad Institute Genome Sequencing Center for Infectious Disease"/>
            <person name="Wu L."/>
            <person name="Ma J."/>
        </authorList>
    </citation>
    <scope>NUCLEOTIDE SEQUENCE [LARGE SCALE GENOMIC DNA]</scope>
    <source>
        <strain evidence="3">CGMCC 1.10759</strain>
    </source>
</reference>
<dbReference type="InterPro" id="IPR007372">
    <property type="entry name" value="Lipid/polyisoprenoid-bd_YceI"/>
</dbReference>
<organism evidence="2 3">
    <name type="scientific">Steroidobacter flavus</name>
    <dbReference type="NCBI Taxonomy" id="1842136"/>
    <lineage>
        <taxon>Bacteria</taxon>
        <taxon>Pseudomonadati</taxon>
        <taxon>Pseudomonadota</taxon>
        <taxon>Gammaproteobacteria</taxon>
        <taxon>Steroidobacterales</taxon>
        <taxon>Steroidobacteraceae</taxon>
        <taxon>Steroidobacter</taxon>
    </lineage>
</organism>
<dbReference type="EMBL" id="JBHSDU010000003">
    <property type="protein sequence ID" value="MFC4310615.1"/>
    <property type="molecule type" value="Genomic_DNA"/>
</dbReference>
<protein>
    <submittedName>
        <fullName evidence="2">YceI family protein</fullName>
    </submittedName>
</protein>
<dbReference type="Pfam" id="PF04264">
    <property type="entry name" value="YceI"/>
    <property type="match status" value="1"/>
</dbReference>
<evidence type="ECO:0000313" key="2">
    <source>
        <dbReference type="EMBL" id="MFC4310615.1"/>
    </source>
</evidence>
<dbReference type="PANTHER" id="PTHR34406:SF1">
    <property type="entry name" value="PROTEIN YCEI"/>
    <property type="match status" value="1"/>
</dbReference>
<accession>A0ABV8STB8</accession>
<keyword evidence="3" id="KW-1185">Reference proteome</keyword>
<dbReference type="SMART" id="SM00867">
    <property type="entry name" value="YceI"/>
    <property type="match status" value="1"/>
</dbReference>
<comment type="caution">
    <text evidence="2">The sequence shown here is derived from an EMBL/GenBank/DDBJ whole genome shotgun (WGS) entry which is preliminary data.</text>
</comment>
<dbReference type="SUPFAM" id="SSF101874">
    <property type="entry name" value="YceI-like"/>
    <property type="match status" value="1"/>
</dbReference>
<evidence type="ECO:0000259" key="1">
    <source>
        <dbReference type="SMART" id="SM00867"/>
    </source>
</evidence>
<dbReference type="RefSeq" id="WP_380598241.1">
    <property type="nucleotide sequence ID" value="NZ_JBHSDU010000003.1"/>
</dbReference>
<feature type="domain" description="Lipid/polyisoprenoid-binding YceI-like" evidence="1">
    <location>
        <begin position="35"/>
        <end position="195"/>
    </location>
</feature>
<sequence length="198" mass="21149">MTSSVLSSRGHRLAGRLVVGLTAGLAAVAALAAATWSLQPKESKLGFVGEQAGAQFEGGFDKFTADISFDPKNLAASRFDVKIDTASVNTQDGERDTTIKSADLFDVKRFPTAQYVADKFTDKGGNKYSATGKLTLRNVTKDVPIDFTFESKDGGAWLKGTAKIKRLDFGVGQGDWKDTSTVGNDVQVKFSLRLKGAS</sequence>